<evidence type="ECO:0000256" key="1">
    <source>
        <dbReference type="SAM" id="MobiDB-lite"/>
    </source>
</evidence>
<organism evidence="2 3">
    <name type="scientific">Trifolium medium</name>
    <dbReference type="NCBI Taxonomy" id="97028"/>
    <lineage>
        <taxon>Eukaryota</taxon>
        <taxon>Viridiplantae</taxon>
        <taxon>Streptophyta</taxon>
        <taxon>Embryophyta</taxon>
        <taxon>Tracheophyta</taxon>
        <taxon>Spermatophyta</taxon>
        <taxon>Magnoliopsida</taxon>
        <taxon>eudicotyledons</taxon>
        <taxon>Gunneridae</taxon>
        <taxon>Pentapetalae</taxon>
        <taxon>rosids</taxon>
        <taxon>fabids</taxon>
        <taxon>Fabales</taxon>
        <taxon>Fabaceae</taxon>
        <taxon>Papilionoideae</taxon>
        <taxon>50 kb inversion clade</taxon>
        <taxon>NPAAA clade</taxon>
        <taxon>Hologalegina</taxon>
        <taxon>IRL clade</taxon>
        <taxon>Trifolieae</taxon>
        <taxon>Trifolium</taxon>
    </lineage>
</organism>
<dbReference type="AlphaFoldDB" id="A0A392NTX4"/>
<feature type="non-terminal residue" evidence="2">
    <location>
        <position position="1"/>
    </location>
</feature>
<evidence type="ECO:0000313" key="3">
    <source>
        <dbReference type="Proteomes" id="UP000265520"/>
    </source>
</evidence>
<comment type="caution">
    <text evidence="2">The sequence shown here is derived from an EMBL/GenBank/DDBJ whole genome shotgun (WGS) entry which is preliminary data.</text>
</comment>
<dbReference type="InterPro" id="IPR001969">
    <property type="entry name" value="Aspartic_peptidase_AS"/>
</dbReference>
<protein>
    <submittedName>
        <fullName evidence="2">Uncharacterized protein</fullName>
    </submittedName>
</protein>
<dbReference type="PANTHER" id="PTHR15503">
    <property type="entry name" value="LDOC1 RELATED"/>
    <property type="match status" value="1"/>
</dbReference>
<accession>A0A392NTX4</accession>
<dbReference type="Pfam" id="PF08284">
    <property type="entry name" value="RVP_2"/>
    <property type="match status" value="1"/>
</dbReference>
<evidence type="ECO:0000313" key="2">
    <source>
        <dbReference type="EMBL" id="MCI02609.1"/>
    </source>
</evidence>
<dbReference type="EMBL" id="LXQA010049640">
    <property type="protein sequence ID" value="MCI02609.1"/>
    <property type="molecule type" value="Genomic_DNA"/>
</dbReference>
<name>A0A392NTX4_9FABA</name>
<feature type="compositionally biased region" description="Pro residues" evidence="1">
    <location>
        <begin position="1"/>
        <end position="15"/>
    </location>
</feature>
<dbReference type="PROSITE" id="PS00141">
    <property type="entry name" value="ASP_PROTEASE"/>
    <property type="match status" value="1"/>
</dbReference>
<dbReference type="PANTHER" id="PTHR15503:SF22">
    <property type="entry name" value="TRANSPOSON TY3-I GAG POLYPROTEIN"/>
    <property type="match status" value="1"/>
</dbReference>
<dbReference type="InterPro" id="IPR032567">
    <property type="entry name" value="RTL1-rel"/>
</dbReference>
<keyword evidence="3" id="KW-1185">Reference proteome</keyword>
<dbReference type="Gene3D" id="2.40.70.10">
    <property type="entry name" value="Acid Proteases"/>
    <property type="match status" value="1"/>
</dbReference>
<reference evidence="2 3" key="1">
    <citation type="journal article" date="2018" name="Front. Plant Sci.">
        <title>Red Clover (Trifolium pratense) and Zigzag Clover (T. medium) - A Picture of Genomic Similarities and Differences.</title>
        <authorList>
            <person name="Dluhosova J."/>
            <person name="Istvanek J."/>
            <person name="Nedelnik J."/>
            <person name="Repkova J."/>
        </authorList>
    </citation>
    <scope>NUCLEOTIDE SEQUENCE [LARGE SCALE GENOMIC DNA]</scope>
    <source>
        <strain evidence="3">cv. 10/8</strain>
        <tissue evidence="2">Leaf</tissue>
    </source>
</reference>
<dbReference type="CDD" id="cd00303">
    <property type="entry name" value="retropepsin_like"/>
    <property type="match status" value="1"/>
</dbReference>
<proteinExistence type="predicted"/>
<feature type="non-terminal residue" evidence="2">
    <location>
        <position position="320"/>
    </location>
</feature>
<dbReference type="InterPro" id="IPR021109">
    <property type="entry name" value="Peptidase_aspartic_dom_sf"/>
</dbReference>
<sequence>TSPSPANPPPPPTFPKTPTSSTPKVQFRKLSQEEMASRRERNLCYNCDETFTPQHRCKGKFFMLISDEDLESPPISEDLDLSDTIVDDAPTLVATDAQLSLHAMSGSPTANTFRILGTIAKKPVTILVDSGSTHNFIQIRVAKFLGLPVNSASCPLKVMVGNGDVLECSTQCSGVTLVIQGHTFTADFFILPLGGAEVVLGVPWLVSLGPIMMDYTTLQMRFDYLGQPIELRADAPFKPKDISAPQVKRCVATHSASVFLQLQMIPVPPTTNTPVPPPIQTLLTRFQTLFNFPPSLPPQRPYDHHIHLQPNASPVNVRPY</sequence>
<dbReference type="Proteomes" id="UP000265520">
    <property type="component" value="Unassembled WGS sequence"/>
</dbReference>
<dbReference type="GO" id="GO:0006508">
    <property type="term" value="P:proteolysis"/>
    <property type="evidence" value="ECO:0007669"/>
    <property type="project" value="InterPro"/>
</dbReference>
<feature type="region of interest" description="Disordered" evidence="1">
    <location>
        <begin position="1"/>
        <end position="26"/>
    </location>
</feature>
<dbReference type="GO" id="GO:0004190">
    <property type="term" value="F:aspartic-type endopeptidase activity"/>
    <property type="evidence" value="ECO:0007669"/>
    <property type="project" value="InterPro"/>
</dbReference>
<dbReference type="SUPFAM" id="SSF50630">
    <property type="entry name" value="Acid proteases"/>
    <property type="match status" value="1"/>
</dbReference>